<keyword evidence="8" id="KW-0999">Mitochondrion inner membrane</keyword>
<dbReference type="AlphaFoldDB" id="A0A6I9UX17"/>
<keyword evidence="7" id="KW-0679">Respiratory chain</keyword>
<keyword evidence="13" id="KW-1185">Reference proteome</keyword>
<comment type="subcellular location">
    <subcellularLocation>
        <location evidence="3">Mitochondrion inner membrane</location>
        <topology evidence="3">Peripheral membrane protein</topology>
    </subcellularLocation>
    <subcellularLocation>
        <location evidence="2">Mitochondrion intermembrane space</location>
    </subcellularLocation>
</comment>
<dbReference type="InParanoid" id="A0A6I9UX17"/>
<evidence type="ECO:0000256" key="1">
    <source>
        <dbReference type="ARBA" id="ARBA00003195"/>
    </source>
</evidence>
<evidence type="ECO:0000256" key="3">
    <source>
        <dbReference type="ARBA" id="ARBA00004637"/>
    </source>
</evidence>
<comment type="similarity">
    <text evidence="4">Belongs to the complex I NDUFB7 subunit family.</text>
</comment>
<evidence type="ECO:0000256" key="6">
    <source>
        <dbReference type="ARBA" id="ARBA00022448"/>
    </source>
</evidence>
<dbReference type="InterPro" id="IPR008698">
    <property type="entry name" value="NDUB7"/>
</dbReference>
<evidence type="ECO:0000256" key="9">
    <source>
        <dbReference type="ARBA" id="ARBA00022982"/>
    </source>
</evidence>
<dbReference type="Proteomes" id="UP001652620">
    <property type="component" value="Chromosome 4"/>
</dbReference>
<keyword evidence="12" id="KW-1015">Disulfide bond</keyword>
<evidence type="ECO:0000256" key="2">
    <source>
        <dbReference type="ARBA" id="ARBA00004569"/>
    </source>
</evidence>
<dbReference type="RefSeq" id="XP_011199119.2">
    <property type="nucleotide sequence ID" value="XM_011200817.4"/>
</dbReference>
<dbReference type="PANTHER" id="PTHR20900">
    <property type="entry name" value="NADH:UBIQUINONE OXIDOREDUCTASE B18-LIKE SUBUNIT"/>
    <property type="match status" value="1"/>
</dbReference>
<accession>A0A6I9UX17</accession>
<dbReference type="FunCoup" id="A0A6I9UX17">
    <property type="interactions" value="1337"/>
</dbReference>
<dbReference type="GeneID" id="105223176"/>
<name>A0A6I9UX17_BACDO</name>
<evidence type="ECO:0000256" key="11">
    <source>
        <dbReference type="ARBA" id="ARBA00023136"/>
    </source>
</evidence>
<dbReference type="GO" id="GO:0005758">
    <property type="term" value="C:mitochondrial intermembrane space"/>
    <property type="evidence" value="ECO:0007669"/>
    <property type="project" value="UniProtKB-SubCell"/>
</dbReference>
<protein>
    <recommendedName>
        <fullName evidence="5">NADH dehydrogenase [ubiquinone] 1 beta subcomplex subunit 7</fullName>
    </recommendedName>
</protein>
<evidence type="ECO:0000256" key="12">
    <source>
        <dbReference type="ARBA" id="ARBA00023157"/>
    </source>
</evidence>
<keyword evidence="9" id="KW-0249">Electron transport</keyword>
<gene>
    <name evidence="14" type="primary">LOC105223176</name>
</gene>
<proteinExistence type="inferred from homology"/>
<evidence type="ECO:0000256" key="10">
    <source>
        <dbReference type="ARBA" id="ARBA00023128"/>
    </source>
</evidence>
<evidence type="ECO:0000256" key="4">
    <source>
        <dbReference type="ARBA" id="ARBA00008006"/>
    </source>
</evidence>
<keyword evidence="6" id="KW-0813">Transport</keyword>
<evidence type="ECO:0000313" key="13">
    <source>
        <dbReference type="Proteomes" id="UP001652620"/>
    </source>
</evidence>
<evidence type="ECO:0000256" key="8">
    <source>
        <dbReference type="ARBA" id="ARBA00022792"/>
    </source>
</evidence>
<keyword evidence="11" id="KW-0472">Membrane</keyword>
<sequence>MYPLLVKFDVFRKQPARKKSASNYIYRNVQNDDIMGNAYARAIKPDVMPGPDCVPTFDPMLGFESRKERVMIATVEEMESAKLPLEDRDYCAHKLLKYRACRADTFPFVYKCHHEKHDYLTCEYEDYVLRMKEFERERRLRERQKQIEKQGA</sequence>
<dbReference type="OrthoDB" id="268414at2759"/>
<dbReference type="PANTHER" id="PTHR20900:SF0">
    <property type="entry name" value="NADH DEHYDROGENASE [UBIQUINONE] 1 BETA SUBCOMPLEX SUBUNIT 7"/>
    <property type="match status" value="1"/>
</dbReference>
<evidence type="ECO:0000256" key="7">
    <source>
        <dbReference type="ARBA" id="ARBA00022660"/>
    </source>
</evidence>
<reference evidence="14" key="1">
    <citation type="submission" date="2025-08" db="UniProtKB">
        <authorList>
            <consortium name="RefSeq"/>
        </authorList>
    </citation>
    <scope>IDENTIFICATION</scope>
    <source>
        <tissue evidence="14">Adult</tissue>
    </source>
</reference>
<keyword evidence="10" id="KW-0496">Mitochondrion</keyword>
<organism evidence="13 14">
    <name type="scientific">Bactrocera dorsalis</name>
    <name type="common">Oriental fruit fly</name>
    <name type="synonym">Dacus dorsalis</name>
    <dbReference type="NCBI Taxonomy" id="27457"/>
    <lineage>
        <taxon>Eukaryota</taxon>
        <taxon>Metazoa</taxon>
        <taxon>Ecdysozoa</taxon>
        <taxon>Arthropoda</taxon>
        <taxon>Hexapoda</taxon>
        <taxon>Insecta</taxon>
        <taxon>Pterygota</taxon>
        <taxon>Neoptera</taxon>
        <taxon>Endopterygota</taxon>
        <taxon>Diptera</taxon>
        <taxon>Brachycera</taxon>
        <taxon>Muscomorpha</taxon>
        <taxon>Tephritoidea</taxon>
        <taxon>Tephritidae</taxon>
        <taxon>Bactrocera</taxon>
        <taxon>Bactrocera</taxon>
    </lineage>
</organism>
<dbReference type="Pfam" id="PF05676">
    <property type="entry name" value="NDUF_B7"/>
    <property type="match status" value="1"/>
</dbReference>
<evidence type="ECO:0000313" key="14">
    <source>
        <dbReference type="RefSeq" id="XP_011199119.2"/>
    </source>
</evidence>
<dbReference type="GO" id="GO:0005743">
    <property type="term" value="C:mitochondrial inner membrane"/>
    <property type="evidence" value="ECO:0007669"/>
    <property type="project" value="UniProtKB-SubCell"/>
</dbReference>
<dbReference type="KEGG" id="bdr:105223176"/>
<comment type="function">
    <text evidence="1">Accessory subunit of the mitochondrial membrane respiratory chain NADH dehydrogenase (Complex I), that is believed not to be involved in catalysis. Complex I functions in the transfer of electrons from NADH to the respiratory chain. The immediate electron acceptor for the enzyme is believed to be ubiquinone.</text>
</comment>
<evidence type="ECO:0000256" key="5">
    <source>
        <dbReference type="ARBA" id="ARBA00018677"/>
    </source>
</evidence>